<evidence type="ECO:0000313" key="1">
    <source>
        <dbReference type="EMBL" id="CAD8081412.1"/>
    </source>
</evidence>
<dbReference type="EMBL" id="CAJJDN010000042">
    <property type="protein sequence ID" value="CAD8081412.1"/>
    <property type="molecule type" value="Genomic_DNA"/>
</dbReference>
<dbReference type="AlphaFoldDB" id="A0A8S1MPZ3"/>
<reference evidence="1" key="1">
    <citation type="submission" date="2021-01" db="EMBL/GenBank/DDBJ databases">
        <authorList>
            <consortium name="Genoscope - CEA"/>
            <person name="William W."/>
        </authorList>
    </citation>
    <scope>NUCLEOTIDE SEQUENCE</scope>
</reference>
<evidence type="ECO:0000313" key="2">
    <source>
        <dbReference type="Proteomes" id="UP000692954"/>
    </source>
</evidence>
<dbReference type="Proteomes" id="UP000692954">
    <property type="component" value="Unassembled WGS sequence"/>
</dbReference>
<name>A0A8S1MPZ3_9CILI</name>
<organism evidence="1 2">
    <name type="scientific">Paramecium sonneborni</name>
    <dbReference type="NCBI Taxonomy" id="65129"/>
    <lineage>
        <taxon>Eukaryota</taxon>
        <taxon>Sar</taxon>
        <taxon>Alveolata</taxon>
        <taxon>Ciliophora</taxon>
        <taxon>Intramacronucleata</taxon>
        <taxon>Oligohymenophorea</taxon>
        <taxon>Peniculida</taxon>
        <taxon>Parameciidae</taxon>
        <taxon>Paramecium</taxon>
    </lineage>
</organism>
<protein>
    <submittedName>
        <fullName evidence="1">Uncharacterized protein</fullName>
    </submittedName>
</protein>
<comment type="caution">
    <text evidence="1">The sequence shown here is derived from an EMBL/GenBank/DDBJ whole genome shotgun (WGS) entry which is preliminary data.</text>
</comment>
<keyword evidence="2" id="KW-1185">Reference proteome</keyword>
<gene>
    <name evidence="1" type="ORF">PSON_ATCC_30995.1.T0420009</name>
</gene>
<proteinExistence type="predicted"/>
<sequence length="98" mass="11101">MQAKNTSLIGGNFVSCKFSGSLAVRKRQLDYGIFRQENKISNQMFILVMSHQYASYQIELLKQLIVMISLQDYGMLRLGRPDAKIVPSGKKLTDQTVT</sequence>
<accession>A0A8S1MPZ3</accession>